<dbReference type="Pfam" id="PF07238">
    <property type="entry name" value="PilZ"/>
    <property type="match status" value="1"/>
</dbReference>
<evidence type="ECO:0000256" key="5">
    <source>
        <dbReference type="ARBA" id="ARBA00018714"/>
    </source>
</evidence>
<evidence type="ECO:0000256" key="4">
    <source>
        <dbReference type="ARBA" id="ARBA00012539"/>
    </source>
</evidence>
<comment type="function">
    <text evidence="16">Catalytic subunit of cellulose synthase. It polymerizes uridine 5'-diphosphate glucose to cellulose.</text>
</comment>
<keyword evidence="12 16" id="KW-0135">Cellulose biosynthesis</keyword>
<evidence type="ECO:0000256" key="14">
    <source>
        <dbReference type="ARBA" id="ARBA00023136"/>
    </source>
</evidence>
<keyword evidence="6 16" id="KW-1003">Cell membrane</keyword>
<comment type="catalytic activity">
    <reaction evidence="15 16">
        <text>[(1-&gt;4)-beta-D-glucosyl](n) + UDP-alpha-D-glucose = [(1-&gt;4)-beta-D-glucosyl](n+1) + UDP + H(+)</text>
        <dbReference type="Rhea" id="RHEA:19929"/>
        <dbReference type="Rhea" id="RHEA-COMP:10033"/>
        <dbReference type="Rhea" id="RHEA-COMP:10034"/>
        <dbReference type="ChEBI" id="CHEBI:15378"/>
        <dbReference type="ChEBI" id="CHEBI:18246"/>
        <dbReference type="ChEBI" id="CHEBI:58223"/>
        <dbReference type="ChEBI" id="CHEBI:58885"/>
        <dbReference type="EC" id="2.4.1.12"/>
    </reaction>
</comment>
<evidence type="ECO:0000313" key="19">
    <source>
        <dbReference type="EMBL" id="BCA96672.1"/>
    </source>
</evidence>
<evidence type="ECO:0000256" key="8">
    <source>
        <dbReference type="ARBA" id="ARBA00022636"/>
    </source>
</evidence>
<dbReference type="InterPro" id="IPR003919">
    <property type="entry name" value="Cell_synth_A"/>
</dbReference>
<dbReference type="PRINTS" id="PR01439">
    <property type="entry name" value="CELLSNTHASEA"/>
</dbReference>
<dbReference type="InterPro" id="IPR050321">
    <property type="entry name" value="Glycosyltr_2/OpgH_subfam"/>
</dbReference>
<dbReference type="AlphaFoldDB" id="A0A6F8T9E0"/>
<dbReference type="InterPro" id="IPR005150">
    <property type="entry name" value="Cellulose_synth"/>
</dbReference>
<dbReference type="InterPro" id="IPR009875">
    <property type="entry name" value="PilZ_domain"/>
</dbReference>
<dbReference type="Gene3D" id="2.40.10.220">
    <property type="entry name" value="predicted glycosyltransferase like domains"/>
    <property type="match status" value="1"/>
</dbReference>
<dbReference type="CDD" id="cd06421">
    <property type="entry name" value="CESA_CelA_like"/>
    <property type="match status" value="1"/>
</dbReference>
<keyword evidence="11 16" id="KW-0812">Transmembrane</keyword>
<dbReference type="GO" id="GO:0035438">
    <property type="term" value="F:cyclic-di-GMP binding"/>
    <property type="evidence" value="ECO:0007669"/>
    <property type="project" value="InterPro"/>
</dbReference>
<dbReference type="UniPathway" id="UPA00694"/>
<evidence type="ECO:0000256" key="10">
    <source>
        <dbReference type="ARBA" id="ARBA00022679"/>
    </source>
</evidence>
<dbReference type="GO" id="GO:0016760">
    <property type="term" value="F:cellulose synthase (UDP-forming) activity"/>
    <property type="evidence" value="ECO:0007669"/>
    <property type="project" value="UniProtKB-EC"/>
</dbReference>
<keyword evidence="9 16" id="KW-0328">Glycosyltransferase</keyword>
<dbReference type="Pfam" id="PF03552">
    <property type="entry name" value="Cellulose_synt"/>
    <property type="match status" value="1"/>
</dbReference>
<dbReference type="NCBIfam" id="TIGR03030">
    <property type="entry name" value="CelA"/>
    <property type="match status" value="1"/>
</dbReference>
<evidence type="ECO:0000256" key="11">
    <source>
        <dbReference type="ARBA" id="ARBA00022692"/>
    </source>
</evidence>
<evidence type="ECO:0000256" key="9">
    <source>
        <dbReference type="ARBA" id="ARBA00022676"/>
    </source>
</evidence>
<feature type="transmembrane region" description="Helical" evidence="16">
    <location>
        <begin position="520"/>
        <end position="546"/>
    </location>
</feature>
<comment type="cofactor">
    <cofactor evidence="16">
        <name>Mg(2+)</name>
        <dbReference type="ChEBI" id="CHEBI:18420"/>
    </cofactor>
</comment>
<dbReference type="Proteomes" id="UP000502894">
    <property type="component" value="Chromosome"/>
</dbReference>
<feature type="transmembrane region" description="Helical" evidence="16">
    <location>
        <begin position="195"/>
        <end position="214"/>
    </location>
</feature>
<dbReference type="EC" id="2.4.1.12" evidence="4 16"/>
<dbReference type="InterPro" id="IPR029044">
    <property type="entry name" value="Nucleotide-diphossugar_trans"/>
</dbReference>
<evidence type="ECO:0000256" key="7">
    <source>
        <dbReference type="ARBA" id="ARBA00022519"/>
    </source>
</evidence>
<evidence type="ECO:0000256" key="1">
    <source>
        <dbReference type="ARBA" id="ARBA00004429"/>
    </source>
</evidence>
<sequence length="872" mass="100320">MSSILHLVLARPAYQIVERRYRYYRHYGASIGASLFATLFFILTWVFLRPESPSWQWVRANRLDWFPQISPIRPRFGDILRYVIQSIWLVLIVHDRPKKVDFQLKQWKTQSINSYYKWINALPQKIRTSHFGTTLKHLNQMSNGTYTVLLILMSVFATVLLLLCITQPFNPTAQFIFLVILLFIALSIRHVPGHIIVIMLIVLSLITSSRYMWWRYSNTLIWNDPLSFLFGFLLIFAESYIFLVLILGYFQSIWPLQREPVALPEDTTTWPTVDILIPTYDEELSVIKPSVYAALGLEWPKDKLNIYILDDGNRPLFKKFAHEVGVRYIARTTNEHAKAGNINHALKQTHGEFVTIFDCDHIPAHTFLQLTMGWFLKDPKLGLLQTPHHFFSPDPFERNLEAFQNIPNEGALFYGVVQDGNDFWDATFFCGSAGVLRRSALETIGGFAVESVTEDALTSLRMQRHHYSSAYIRIPMSAGLATESLAHHIGQRIRWARGMVQILRVDNPLRGKGLTLPQRLCYFNAILYFLSGIPRLIFLVTPVAFLLLHAQIIYASALMVILYAFPHIIHTVLANTRIQGKYRHFLWNEIYETVMAWYIAIPTTIALINPRKGKFNVTAKGGLIKEPYADWVTARPYLVLLAINLTGLIAGIWRLFFGPIEDIPALIITLTWVIYNLTILGGALGVDVETKQVRKSHRVKFSLPAVIARNDGHLFPCTVRNYSDNGLGIEINEPDLLNNGENIALLLNNGIEEFQFPCKVIRIFDRSIGISLKDLSVKQHIDFIQCTFARADTWALWLKSFPEDKPIQSMRHVFRLDFRGYLSIIEYTPPLVRNILMSFARILLWIVSFAPHSIKKNQMTVSCQNRRVSVCH</sequence>
<accession>A0A6F8T9E0</accession>
<feature type="transmembrane region" description="Helical" evidence="16">
    <location>
        <begin position="552"/>
        <end position="573"/>
    </location>
</feature>
<keyword evidence="13 16" id="KW-1133">Transmembrane helix</keyword>
<dbReference type="Gene3D" id="3.90.550.10">
    <property type="entry name" value="Spore Coat Polysaccharide Biosynthesis Protein SpsA, Chain A"/>
    <property type="match status" value="1"/>
</dbReference>
<evidence type="ECO:0000256" key="13">
    <source>
        <dbReference type="ARBA" id="ARBA00022989"/>
    </source>
</evidence>
<dbReference type="InterPro" id="IPR001173">
    <property type="entry name" value="Glyco_trans_2-like"/>
</dbReference>
<comment type="similarity">
    <text evidence="3">Belongs to the glycosyltransferase 2 family.</text>
</comment>
<evidence type="ECO:0000256" key="6">
    <source>
        <dbReference type="ARBA" id="ARBA00022475"/>
    </source>
</evidence>
<evidence type="ECO:0000256" key="12">
    <source>
        <dbReference type="ARBA" id="ARBA00022916"/>
    </source>
</evidence>
<keyword evidence="20" id="KW-1185">Reference proteome</keyword>
<dbReference type="KEGG" id="lant:TUM19329_30330"/>
<evidence type="ECO:0000256" key="3">
    <source>
        <dbReference type="ARBA" id="ARBA00006739"/>
    </source>
</evidence>
<keyword evidence="7 16" id="KW-0997">Cell inner membrane</keyword>
<dbReference type="RefSeq" id="WP_173237920.1">
    <property type="nucleotide sequence ID" value="NZ_AP022839.1"/>
</dbReference>
<dbReference type="SUPFAM" id="SSF141371">
    <property type="entry name" value="PilZ domain-like"/>
    <property type="match status" value="1"/>
</dbReference>
<evidence type="ECO:0000259" key="18">
    <source>
        <dbReference type="Pfam" id="PF07238"/>
    </source>
</evidence>
<dbReference type="EMBL" id="AP022839">
    <property type="protein sequence ID" value="BCA96672.1"/>
    <property type="molecule type" value="Genomic_DNA"/>
</dbReference>
<feature type="transmembrane region" description="Helical" evidence="16">
    <location>
        <begin position="171"/>
        <end position="188"/>
    </location>
</feature>
<feature type="domain" description="PilZ" evidence="18">
    <location>
        <begin position="692"/>
        <end position="788"/>
    </location>
</feature>
<evidence type="ECO:0000256" key="2">
    <source>
        <dbReference type="ARBA" id="ARBA00005186"/>
    </source>
</evidence>
<keyword evidence="14 16" id="KW-0472">Membrane</keyword>
<feature type="transmembrane region" description="Helical" evidence="16">
    <location>
        <begin position="637"/>
        <end position="657"/>
    </location>
</feature>
<feature type="transmembrane region" description="Helical" evidence="16">
    <location>
        <begin position="146"/>
        <end position="165"/>
    </location>
</feature>
<gene>
    <name evidence="19" type="primary">bcsA</name>
    <name evidence="19" type="ORF">TUM19329_30330</name>
</gene>
<feature type="transmembrane region" description="Helical" evidence="16">
    <location>
        <begin position="226"/>
        <end position="250"/>
    </location>
</feature>
<feature type="transmembrane region" description="Helical" evidence="16">
    <location>
        <begin position="27"/>
        <end position="48"/>
    </location>
</feature>
<dbReference type="GO" id="GO:0030244">
    <property type="term" value="P:cellulose biosynthetic process"/>
    <property type="evidence" value="ECO:0007669"/>
    <property type="project" value="UniProtKB-KW"/>
</dbReference>
<feature type="transmembrane region" description="Helical" evidence="16">
    <location>
        <begin position="663"/>
        <end position="686"/>
    </location>
</feature>
<evidence type="ECO:0000259" key="17">
    <source>
        <dbReference type="Pfam" id="PF00535"/>
    </source>
</evidence>
<organism evidence="19 20">
    <name type="scientific">Legionella antarctica</name>
    <dbReference type="NCBI Taxonomy" id="2708020"/>
    <lineage>
        <taxon>Bacteria</taxon>
        <taxon>Pseudomonadati</taxon>
        <taxon>Pseudomonadota</taxon>
        <taxon>Gammaproteobacteria</taxon>
        <taxon>Legionellales</taxon>
        <taxon>Legionellaceae</taxon>
        <taxon>Legionella</taxon>
    </lineage>
</organism>
<keyword evidence="10 16" id="KW-0808">Transferase</keyword>
<dbReference type="Pfam" id="PF00535">
    <property type="entry name" value="Glycos_transf_2"/>
    <property type="match status" value="1"/>
</dbReference>
<evidence type="ECO:0000256" key="16">
    <source>
        <dbReference type="RuleBase" id="RU365020"/>
    </source>
</evidence>
<dbReference type="GO" id="GO:0005886">
    <property type="term" value="C:plasma membrane"/>
    <property type="evidence" value="ECO:0007669"/>
    <property type="project" value="UniProtKB-SubCell"/>
</dbReference>
<dbReference type="NCBIfam" id="NF008558">
    <property type="entry name" value="PRK11498.1"/>
    <property type="match status" value="1"/>
</dbReference>
<dbReference type="PANTHER" id="PTHR43867:SF2">
    <property type="entry name" value="CELLULOSE SYNTHASE CATALYTIC SUBUNIT A [UDP-FORMING]"/>
    <property type="match status" value="1"/>
</dbReference>
<name>A0A6F8T9E0_9GAMM</name>
<keyword evidence="8 16" id="KW-0973">c-di-GMP</keyword>
<dbReference type="GO" id="GO:0006011">
    <property type="term" value="P:UDP-alpha-D-glucose metabolic process"/>
    <property type="evidence" value="ECO:0007669"/>
    <property type="project" value="InterPro"/>
</dbReference>
<protein>
    <recommendedName>
        <fullName evidence="5 16">Cellulose synthase catalytic subunit [UDP-forming]</fullName>
        <ecNumber evidence="4 16">2.4.1.12</ecNumber>
    </recommendedName>
</protein>
<evidence type="ECO:0000256" key="15">
    <source>
        <dbReference type="ARBA" id="ARBA00048682"/>
    </source>
</evidence>
<comment type="pathway">
    <text evidence="2 16">Glycan metabolism; bacterial cellulose biosynthesis.</text>
</comment>
<reference evidence="19" key="1">
    <citation type="journal article" date="2020" name="Microbiol. Resour. Announc.">
        <title>Complete Genome Sequence of Novel Psychrotolerant Legionella Strain TUM19329, Isolated from Antarctic Lake Sediment.</title>
        <authorList>
            <person name="Shimada S."/>
            <person name="Nakai R."/>
            <person name="Aoki K."/>
            <person name="Shimoeda N."/>
            <person name="Ohno G."/>
            <person name="Miyazaki Y."/>
            <person name="Kudoh S."/>
            <person name="Imura S."/>
            <person name="Watanabe K."/>
            <person name="Ishii Y."/>
            <person name="Tateda K."/>
        </authorList>
    </citation>
    <scope>NUCLEOTIDE SEQUENCE [LARGE SCALE GENOMIC DNA]</scope>
    <source>
        <strain evidence="19">TUM19329</strain>
    </source>
</reference>
<feature type="domain" description="Glycosyltransferase 2-like" evidence="17">
    <location>
        <begin position="275"/>
        <end position="444"/>
    </location>
</feature>
<dbReference type="SUPFAM" id="SSF53448">
    <property type="entry name" value="Nucleotide-diphospho-sugar transferases"/>
    <property type="match status" value="1"/>
</dbReference>
<evidence type="ECO:0000313" key="20">
    <source>
        <dbReference type="Proteomes" id="UP000502894"/>
    </source>
</evidence>
<comment type="subcellular location">
    <subcellularLocation>
        <location evidence="1">Cell inner membrane</location>
        <topology evidence="1">Multi-pass membrane protein</topology>
    </subcellularLocation>
</comment>
<dbReference type="PANTHER" id="PTHR43867">
    <property type="entry name" value="CELLULOSE SYNTHASE CATALYTIC SUBUNIT A [UDP-FORMING]"/>
    <property type="match status" value="1"/>
</dbReference>
<proteinExistence type="inferred from homology"/>